<dbReference type="PROSITE" id="PS00108">
    <property type="entry name" value="PROTEIN_KINASE_ST"/>
    <property type="match status" value="1"/>
</dbReference>
<keyword evidence="1" id="KW-0547">Nucleotide-binding</keyword>
<evidence type="ECO:0000313" key="4">
    <source>
        <dbReference type="EMBL" id="KAK6340695.1"/>
    </source>
</evidence>
<accession>A0AAV9UIE2</accession>
<dbReference type="Proteomes" id="UP001375240">
    <property type="component" value="Unassembled WGS sequence"/>
</dbReference>
<evidence type="ECO:0000256" key="1">
    <source>
        <dbReference type="ARBA" id="ARBA00022741"/>
    </source>
</evidence>
<dbReference type="SMART" id="SM00220">
    <property type="entry name" value="S_TKc"/>
    <property type="match status" value="1"/>
</dbReference>
<feature type="domain" description="Protein kinase" evidence="3">
    <location>
        <begin position="1"/>
        <end position="266"/>
    </location>
</feature>
<dbReference type="GO" id="GO:0005737">
    <property type="term" value="C:cytoplasm"/>
    <property type="evidence" value="ECO:0007669"/>
    <property type="project" value="TreeGrafter"/>
</dbReference>
<proteinExistence type="predicted"/>
<dbReference type="GO" id="GO:0004674">
    <property type="term" value="F:protein serine/threonine kinase activity"/>
    <property type="evidence" value="ECO:0007669"/>
    <property type="project" value="TreeGrafter"/>
</dbReference>
<dbReference type="PANTHER" id="PTHR24346:SF30">
    <property type="entry name" value="MATERNAL EMBRYONIC LEUCINE ZIPPER KINASE"/>
    <property type="match status" value="1"/>
</dbReference>
<comment type="caution">
    <text evidence="4">The sequence shown here is derived from an EMBL/GenBank/DDBJ whole genome shotgun (WGS) entry which is preliminary data.</text>
</comment>
<dbReference type="GO" id="GO:0035556">
    <property type="term" value="P:intracellular signal transduction"/>
    <property type="evidence" value="ECO:0007669"/>
    <property type="project" value="TreeGrafter"/>
</dbReference>
<organism evidence="4 5">
    <name type="scientific">Orbilia brochopaga</name>
    <dbReference type="NCBI Taxonomy" id="3140254"/>
    <lineage>
        <taxon>Eukaryota</taxon>
        <taxon>Fungi</taxon>
        <taxon>Dikarya</taxon>
        <taxon>Ascomycota</taxon>
        <taxon>Pezizomycotina</taxon>
        <taxon>Orbiliomycetes</taxon>
        <taxon>Orbiliales</taxon>
        <taxon>Orbiliaceae</taxon>
        <taxon>Orbilia</taxon>
    </lineage>
</organism>
<reference evidence="4 5" key="1">
    <citation type="submission" date="2019-10" db="EMBL/GenBank/DDBJ databases">
        <authorList>
            <person name="Palmer J.M."/>
        </authorList>
    </citation>
    <scope>NUCLEOTIDE SEQUENCE [LARGE SCALE GENOMIC DNA]</scope>
    <source>
        <strain evidence="4 5">TWF696</strain>
    </source>
</reference>
<sequence length="272" mass="30184">MDTPSCTLIANTFHSTLSKIQFNNAPAVIKVYRRRDARAISQFTTEVSILQELQSITPTPHPNIITLLASSIDDLTITLAYAPGQTLDNLIDPATQKCILSPSDAAKIQLQMANAISFVHGNRIIHDDVKPDNIIYDKDTQNAVLVDFGAAFRVPEDGVVLFNLSGTPPYAPPEYLQRRKGMGGDVWALGVTMLFVMGYIKLPDGEWILPMTFEDAKVKEEMETWLAEVESWRRKAGNGEIDTLLGEILEGDPDRRIGSQELSRLLSERSRG</sequence>
<gene>
    <name evidence="4" type="ORF">TWF696_009018</name>
</gene>
<dbReference type="PROSITE" id="PS50011">
    <property type="entry name" value="PROTEIN_KINASE_DOM"/>
    <property type="match status" value="1"/>
</dbReference>
<dbReference type="SUPFAM" id="SSF56112">
    <property type="entry name" value="Protein kinase-like (PK-like)"/>
    <property type="match status" value="1"/>
</dbReference>
<dbReference type="Pfam" id="PF00069">
    <property type="entry name" value="Pkinase"/>
    <property type="match status" value="1"/>
</dbReference>
<name>A0AAV9UIE2_9PEZI</name>
<evidence type="ECO:0000256" key="2">
    <source>
        <dbReference type="ARBA" id="ARBA00022840"/>
    </source>
</evidence>
<keyword evidence="5" id="KW-1185">Reference proteome</keyword>
<dbReference type="InterPro" id="IPR000719">
    <property type="entry name" value="Prot_kinase_dom"/>
</dbReference>
<dbReference type="EMBL" id="JAVHNQ010000008">
    <property type="protein sequence ID" value="KAK6340695.1"/>
    <property type="molecule type" value="Genomic_DNA"/>
</dbReference>
<protein>
    <recommendedName>
        <fullName evidence="3">Protein kinase domain-containing protein</fullName>
    </recommendedName>
</protein>
<dbReference type="InterPro" id="IPR008271">
    <property type="entry name" value="Ser/Thr_kinase_AS"/>
</dbReference>
<evidence type="ECO:0000259" key="3">
    <source>
        <dbReference type="PROSITE" id="PS50011"/>
    </source>
</evidence>
<dbReference type="AlphaFoldDB" id="A0AAV9UIE2"/>
<dbReference type="InterPro" id="IPR011009">
    <property type="entry name" value="Kinase-like_dom_sf"/>
</dbReference>
<keyword evidence="2" id="KW-0067">ATP-binding</keyword>
<dbReference type="Gene3D" id="1.10.510.10">
    <property type="entry name" value="Transferase(Phosphotransferase) domain 1"/>
    <property type="match status" value="1"/>
</dbReference>
<evidence type="ECO:0000313" key="5">
    <source>
        <dbReference type="Proteomes" id="UP001375240"/>
    </source>
</evidence>
<dbReference type="GO" id="GO:0005524">
    <property type="term" value="F:ATP binding"/>
    <property type="evidence" value="ECO:0007669"/>
    <property type="project" value="UniProtKB-KW"/>
</dbReference>
<dbReference type="PANTHER" id="PTHR24346">
    <property type="entry name" value="MAP/MICROTUBULE AFFINITY-REGULATING KINASE"/>
    <property type="match status" value="1"/>
</dbReference>